<comment type="caution">
    <text evidence="3">The sequence shown here is derived from an EMBL/GenBank/DDBJ whole genome shotgun (WGS) entry which is preliminary data.</text>
</comment>
<feature type="compositionally biased region" description="Low complexity" evidence="1">
    <location>
        <begin position="215"/>
        <end position="226"/>
    </location>
</feature>
<organism evidence="3 4">
    <name type="scientific">Pythium oligandrum</name>
    <name type="common">Mycoparasitic fungus</name>
    <dbReference type="NCBI Taxonomy" id="41045"/>
    <lineage>
        <taxon>Eukaryota</taxon>
        <taxon>Sar</taxon>
        <taxon>Stramenopiles</taxon>
        <taxon>Oomycota</taxon>
        <taxon>Peronosporomycetes</taxon>
        <taxon>Pythiales</taxon>
        <taxon>Pythiaceae</taxon>
        <taxon>Pythium</taxon>
    </lineage>
</organism>
<name>A0A8K1CTU5_PYTOL</name>
<feature type="region of interest" description="Disordered" evidence="1">
    <location>
        <begin position="197"/>
        <end position="443"/>
    </location>
</feature>
<keyword evidence="4" id="KW-1185">Reference proteome</keyword>
<evidence type="ECO:0000313" key="3">
    <source>
        <dbReference type="EMBL" id="TMW68823.1"/>
    </source>
</evidence>
<feature type="compositionally biased region" description="Basic residues" evidence="1">
    <location>
        <begin position="371"/>
        <end position="387"/>
    </location>
</feature>
<dbReference type="AlphaFoldDB" id="A0A8K1CTU5"/>
<protein>
    <recommendedName>
        <fullName evidence="2">NYN domain-containing protein</fullName>
    </recommendedName>
</protein>
<dbReference type="InterPro" id="IPR021139">
    <property type="entry name" value="NYN"/>
</dbReference>
<dbReference type="Pfam" id="PF01936">
    <property type="entry name" value="NYN"/>
    <property type="match status" value="1"/>
</dbReference>
<feature type="compositionally biased region" description="Basic and acidic residues" evidence="1">
    <location>
        <begin position="355"/>
        <end position="366"/>
    </location>
</feature>
<feature type="domain" description="NYN" evidence="2">
    <location>
        <begin position="15"/>
        <end position="186"/>
    </location>
</feature>
<feature type="compositionally biased region" description="Basic residues" evidence="1">
    <location>
        <begin position="294"/>
        <end position="305"/>
    </location>
</feature>
<reference evidence="3" key="1">
    <citation type="submission" date="2019-03" db="EMBL/GenBank/DDBJ databases">
        <title>Long read genome sequence of the mycoparasitic Pythium oligandrum ATCC 38472 isolated from sugarbeet rhizosphere.</title>
        <authorList>
            <person name="Gaulin E."/>
        </authorList>
    </citation>
    <scope>NUCLEOTIDE SEQUENCE</scope>
    <source>
        <strain evidence="3">ATCC 38472_TT</strain>
    </source>
</reference>
<dbReference type="EMBL" id="SPLM01000002">
    <property type="protein sequence ID" value="TMW68823.1"/>
    <property type="molecule type" value="Genomic_DNA"/>
</dbReference>
<dbReference type="GO" id="GO:0004540">
    <property type="term" value="F:RNA nuclease activity"/>
    <property type="evidence" value="ECO:0007669"/>
    <property type="project" value="InterPro"/>
</dbReference>
<feature type="compositionally biased region" description="Acidic residues" evidence="1">
    <location>
        <begin position="320"/>
        <end position="330"/>
    </location>
</feature>
<feature type="compositionally biased region" description="Low complexity" evidence="1">
    <location>
        <begin position="235"/>
        <end position="246"/>
    </location>
</feature>
<evidence type="ECO:0000256" key="1">
    <source>
        <dbReference type="SAM" id="MobiDB-lite"/>
    </source>
</evidence>
<accession>A0A8K1CTU5</accession>
<sequence length="443" mass="48814">MADTPAPATENACRTVLVIDGAYAHIGARNMPGGRIDYVKFREVLERQAACRFRECWFFDQEPIRHKSPTQGLSAQYTALKLAPPQGPQFQLKLYAMKKYACHCRRCGHQFTQNVQKGVDNGIATKILSLAYENVCDRFILFAGDGDFYDSLNLIKNVLRKDLWVIGFRDTVSADLQQLASHVIWLNDVWPSVQVNTPVPQPAQATQPEHNQTGPSQQPPSQAQAPLVPPPPPVSRTHSATSSSGSQLPPYPPVVDTTDKDEDMLASTANPRRRRRGNTERQIEVTSDSGSRGGRGKGRDRRRNGGRNGGPVLQPPANEAEGESEREADEAWFFFDKSGMGHEAAVLPAAACTTSEKKNADEERGNGRNGNGKKRFERSPPKRKRRRQDPQPLTFELSDMSSEEDEQPPGLSHHQPVAAPTPATASNQDSVMIIDLASDSDSS</sequence>
<evidence type="ECO:0000313" key="4">
    <source>
        <dbReference type="Proteomes" id="UP000794436"/>
    </source>
</evidence>
<proteinExistence type="predicted"/>
<dbReference type="Gene3D" id="3.40.50.1010">
    <property type="entry name" value="5'-nuclease"/>
    <property type="match status" value="1"/>
</dbReference>
<dbReference type="OrthoDB" id="439808at2759"/>
<dbReference type="Proteomes" id="UP000794436">
    <property type="component" value="Unassembled WGS sequence"/>
</dbReference>
<gene>
    <name evidence="3" type="ORF">Poli38472_006291</name>
</gene>
<evidence type="ECO:0000259" key="2">
    <source>
        <dbReference type="Pfam" id="PF01936"/>
    </source>
</evidence>